<feature type="chain" id="PRO_5029755844" evidence="1">
    <location>
        <begin position="25"/>
        <end position="96"/>
    </location>
</feature>
<accession>A0A7J0ERD2</accession>
<dbReference type="AlphaFoldDB" id="A0A7J0ERD2"/>
<dbReference type="PANTHER" id="PTHR34687">
    <property type="entry name" value="CHAPERONE PROTEIN DNAJ-LIKE PROTEIN"/>
    <property type="match status" value="1"/>
</dbReference>
<evidence type="ECO:0000256" key="1">
    <source>
        <dbReference type="SAM" id="SignalP"/>
    </source>
</evidence>
<reference evidence="2 3" key="1">
    <citation type="submission" date="2019-07" db="EMBL/GenBank/DDBJ databases">
        <title>De Novo Assembly of kiwifruit Actinidia rufa.</title>
        <authorList>
            <person name="Sugita-Konishi S."/>
            <person name="Sato K."/>
            <person name="Mori E."/>
            <person name="Abe Y."/>
            <person name="Kisaki G."/>
            <person name="Hamano K."/>
            <person name="Suezawa K."/>
            <person name="Otani M."/>
            <person name="Fukuda T."/>
            <person name="Manabe T."/>
            <person name="Gomi K."/>
            <person name="Tabuchi M."/>
            <person name="Akimitsu K."/>
            <person name="Kataoka I."/>
        </authorList>
    </citation>
    <scope>NUCLEOTIDE SEQUENCE [LARGE SCALE GENOMIC DNA]</scope>
    <source>
        <strain evidence="3">cv. Fuchu</strain>
    </source>
</reference>
<evidence type="ECO:0000313" key="3">
    <source>
        <dbReference type="Proteomes" id="UP000585474"/>
    </source>
</evidence>
<evidence type="ECO:0000313" key="2">
    <source>
        <dbReference type="EMBL" id="GFY88127.1"/>
    </source>
</evidence>
<sequence length="96" mass="9658">MGPIVLTQLSTGLSVLAGAALVKSLMDQRAMVGPTQCPSCNGTGRVACLCNRWSDGDAGCRTCIGSGLMSCSNCGGTGSGRPIPVQISVRRSNGPS</sequence>
<organism evidence="2 3">
    <name type="scientific">Actinidia rufa</name>
    <dbReference type="NCBI Taxonomy" id="165716"/>
    <lineage>
        <taxon>Eukaryota</taxon>
        <taxon>Viridiplantae</taxon>
        <taxon>Streptophyta</taxon>
        <taxon>Embryophyta</taxon>
        <taxon>Tracheophyta</taxon>
        <taxon>Spermatophyta</taxon>
        <taxon>Magnoliopsida</taxon>
        <taxon>eudicotyledons</taxon>
        <taxon>Gunneridae</taxon>
        <taxon>Pentapetalae</taxon>
        <taxon>asterids</taxon>
        <taxon>Ericales</taxon>
        <taxon>Actinidiaceae</taxon>
        <taxon>Actinidia</taxon>
    </lineage>
</organism>
<feature type="signal peptide" evidence="1">
    <location>
        <begin position="1"/>
        <end position="24"/>
    </location>
</feature>
<name>A0A7J0ERD2_9ERIC</name>
<dbReference type="EMBL" id="BJWL01000006">
    <property type="protein sequence ID" value="GFY88127.1"/>
    <property type="molecule type" value="Genomic_DNA"/>
</dbReference>
<gene>
    <name evidence="2" type="ORF">Acr_06g0000670</name>
</gene>
<keyword evidence="1" id="KW-0732">Signal</keyword>
<comment type="caution">
    <text evidence="2">The sequence shown here is derived from an EMBL/GenBank/DDBJ whole genome shotgun (WGS) entry which is preliminary data.</text>
</comment>
<keyword evidence="3" id="KW-1185">Reference proteome</keyword>
<dbReference type="OrthoDB" id="525163at2759"/>
<protein>
    <submittedName>
        <fullName evidence="2">Chaperone protein dnaJ-like protein</fullName>
    </submittedName>
</protein>
<dbReference type="PANTHER" id="PTHR34687:SF1">
    <property type="entry name" value="CHAPERONE PROTEIN DNAJ-LIKE PROTEIN"/>
    <property type="match status" value="1"/>
</dbReference>
<dbReference type="Proteomes" id="UP000585474">
    <property type="component" value="Unassembled WGS sequence"/>
</dbReference>
<proteinExistence type="predicted"/>